<feature type="domain" description="BTB" evidence="2">
    <location>
        <begin position="63"/>
        <end position="172"/>
    </location>
</feature>
<evidence type="ECO:0000313" key="3">
    <source>
        <dbReference type="EMBL" id="KAB8301315.1"/>
    </source>
</evidence>
<comment type="caution">
    <text evidence="3">The sequence shown here is derived from an EMBL/GenBank/DDBJ whole genome shotgun (WGS) entry which is preliminary data.</text>
</comment>
<dbReference type="InterPro" id="IPR011333">
    <property type="entry name" value="SKP1/BTB/POZ_sf"/>
</dbReference>
<keyword evidence="4" id="KW-1185">Reference proteome</keyword>
<reference evidence="3 4" key="1">
    <citation type="submission" date="2019-06" db="EMBL/GenBank/DDBJ databases">
        <title>Genome Sequence of the Brown Rot Fungal Pathogen Monilinia laxa.</title>
        <authorList>
            <person name="De Miccolis Angelini R.M."/>
            <person name="Landi L."/>
            <person name="Abate D."/>
            <person name="Pollastro S."/>
            <person name="Romanazzi G."/>
            <person name="Faretra F."/>
        </authorList>
    </citation>
    <scope>NUCLEOTIDE SEQUENCE [LARGE SCALE GENOMIC DNA]</scope>
    <source>
        <strain evidence="3 4">Mlax316</strain>
    </source>
</reference>
<evidence type="ECO:0000256" key="1">
    <source>
        <dbReference type="SAM" id="Coils"/>
    </source>
</evidence>
<keyword evidence="1" id="KW-0175">Coiled coil</keyword>
<dbReference type="InterPro" id="IPR000210">
    <property type="entry name" value="BTB/POZ_dom"/>
</dbReference>
<dbReference type="Gene3D" id="3.30.710.10">
    <property type="entry name" value="Potassium Channel Kv1.1, Chain A"/>
    <property type="match status" value="1"/>
</dbReference>
<feature type="coiled-coil region" evidence="1">
    <location>
        <begin position="20"/>
        <end position="50"/>
    </location>
</feature>
<dbReference type="Proteomes" id="UP000326757">
    <property type="component" value="Unassembled WGS sequence"/>
</dbReference>
<sequence length="247" mass="28069">MSEGNIIDPDGDCIFCLQRVVKTSTESERIEEENEAAQDLDANIENLRILDDDDDDESIAESSKTINQLQEVKFLVSSKHMMLVSPVFKAMFRHKNGFKEGEELHAAGIVNVSLPDDNPDAFLMLVNIIHCLDAEIPLVINLQRLCDFAVLVDKYRMHGAVRILSSIWIEALMEESNAYKVGDDGVLLWLCIAWVFNLKKTFRCFTRLLIILGDKPLSTRLRDHGVDLPIPERVVDADLIRMQKQLM</sequence>
<protein>
    <recommendedName>
        <fullName evidence="2">BTB domain-containing protein</fullName>
    </recommendedName>
</protein>
<dbReference type="EMBL" id="VIGI01000004">
    <property type="protein sequence ID" value="KAB8301315.1"/>
    <property type="molecule type" value="Genomic_DNA"/>
</dbReference>
<dbReference type="OrthoDB" id="5326346at2759"/>
<evidence type="ECO:0000313" key="4">
    <source>
        <dbReference type="Proteomes" id="UP000326757"/>
    </source>
</evidence>
<name>A0A5N6KD75_MONLA</name>
<dbReference type="SUPFAM" id="SSF54695">
    <property type="entry name" value="POZ domain"/>
    <property type="match status" value="1"/>
</dbReference>
<dbReference type="SMART" id="SM00225">
    <property type="entry name" value="BTB"/>
    <property type="match status" value="1"/>
</dbReference>
<accession>A0A5N6KD75</accession>
<organism evidence="3 4">
    <name type="scientific">Monilinia laxa</name>
    <name type="common">Brown rot fungus</name>
    <name type="synonym">Sclerotinia laxa</name>
    <dbReference type="NCBI Taxonomy" id="61186"/>
    <lineage>
        <taxon>Eukaryota</taxon>
        <taxon>Fungi</taxon>
        <taxon>Dikarya</taxon>
        <taxon>Ascomycota</taxon>
        <taxon>Pezizomycotina</taxon>
        <taxon>Leotiomycetes</taxon>
        <taxon>Helotiales</taxon>
        <taxon>Sclerotiniaceae</taxon>
        <taxon>Monilinia</taxon>
    </lineage>
</organism>
<dbReference type="AlphaFoldDB" id="A0A5N6KD75"/>
<evidence type="ECO:0000259" key="2">
    <source>
        <dbReference type="SMART" id="SM00225"/>
    </source>
</evidence>
<gene>
    <name evidence="3" type="ORF">EYC80_003196</name>
</gene>
<proteinExistence type="predicted"/>